<reference evidence="3" key="1">
    <citation type="submission" date="2016-06" db="UniProtKB">
        <authorList>
            <consortium name="WormBaseParasite"/>
        </authorList>
    </citation>
    <scope>IDENTIFICATION</scope>
</reference>
<evidence type="ECO:0000313" key="3">
    <source>
        <dbReference type="WBParaSite" id="OFLC_0001167401-mRNA-1"/>
    </source>
</evidence>
<reference evidence="1 2" key="2">
    <citation type="submission" date="2018-11" db="EMBL/GenBank/DDBJ databases">
        <authorList>
            <consortium name="Pathogen Informatics"/>
        </authorList>
    </citation>
    <scope>NUCLEOTIDE SEQUENCE [LARGE SCALE GENOMIC DNA]</scope>
</reference>
<accession>A0A183HW12</accession>
<gene>
    <name evidence="1" type="ORF">OFLC_LOCUS11677</name>
</gene>
<name>A0A183HW12_9BILA</name>
<protein>
    <submittedName>
        <fullName evidence="3">F-box/LRR-repeat protein</fullName>
    </submittedName>
</protein>
<organism evidence="3">
    <name type="scientific">Onchocerca flexuosa</name>
    <dbReference type="NCBI Taxonomy" id="387005"/>
    <lineage>
        <taxon>Eukaryota</taxon>
        <taxon>Metazoa</taxon>
        <taxon>Ecdysozoa</taxon>
        <taxon>Nematoda</taxon>
        <taxon>Chromadorea</taxon>
        <taxon>Rhabditida</taxon>
        <taxon>Spirurina</taxon>
        <taxon>Spiruromorpha</taxon>
        <taxon>Filarioidea</taxon>
        <taxon>Onchocercidae</taxon>
        <taxon>Onchocerca</taxon>
    </lineage>
</organism>
<dbReference type="AlphaFoldDB" id="A0A183HW12"/>
<dbReference type="WBParaSite" id="OFLC_0001167401-mRNA-1">
    <property type="protein sequence ID" value="OFLC_0001167401-mRNA-1"/>
    <property type="gene ID" value="OFLC_0001167401"/>
</dbReference>
<evidence type="ECO:0000313" key="1">
    <source>
        <dbReference type="EMBL" id="VDO78375.1"/>
    </source>
</evidence>
<keyword evidence="2" id="KW-1185">Reference proteome</keyword>
<dbReference type="STRING" id="387005.A0A183HW12"/>
<proteinExistence type="predicted"/>
<sequence length="138" mass="16034">VSSFVYFQTSQYLRKLCIDCSVPLSSAKVNALFDICLPNVIHLDLGLFKEMNTTLLKKLSDCFPNVETLHMEELFRRSTDRNGEEWNKVVEMLFGDESIFPKMQNFFMGIVDIFQTKLSACKRPLNLLYTDIGVYRMK</sequence>
<dbReference type="Proteomes" id="UP000267606">
    <property type="component" value="Unassembled WGS sequence"/>
</dbReference>
<evidence type="ECO:0000313" key="2">
    <source>
        <dbReference type="Proteomes" id="UP000267606"/>
    </source>
</evidence>
<dbReference type="EMBL" id="UZAJ01017174">
    <property type="protein sequence ID" value="VDO78375.1"/>
    <property type="molecule type" value="Genomic_DNA"/>
</dbReference>